<evidence type="ECO:0000313" key="2">
    <source>
        <dbReference type="EMBL" id="QJI04930.1"/>
    </source>
</evidence>
<dbReference type="AlphaFoldDB" id="A0A6M3J9Z1"/>
<gene>
    <name evidence="2" type="ORF">MM415A00125_0023</name>
    <name evidence="1" type="ORF">MM415B00372_0038</name>
</gene>
<protein>
    <submittedName>
        <fullName evidence="1">Uncharacterized protein</fullName>
    </submittedName>
</protein>
<accession>A0A6M3J9Z1</accession>
<proteinExistence type="predicted"/>
<dbReference type="EMBL" id="MT141545">
    <property type="protein sequence ID" value="QJA65847.1"/>
    <property type="molecule type" value="Genomic_DNA"/>
</dbReference>
<name>A0A6M3J9Z1_9ZZZZ</name>
<reference evidence="1" key="1">
    <citation type="submission" date="2020-03" db="EMBL/GenBank/DDBJ databases">
        <title>The deep terrestrial virosphere.</title>
        <authorList>
            <person name="Holmfeldt K."/>
            <person name="Nilsson E."/>
            <person name="Simone D."/>
            <person name="Lopez-Fernandez M."/>
            <person name="Wu X."/>
            <person name="de Brujin I."/>
            <person name="Lundin D."/>
            <person name="Andersson A."/>
            <person name="Bertilsson S."/>
            <person name="Dopson M."/>
        </authorList>
    </citation>
    <scope>NUCLEOTIDE SEQUENCE</scope>
    <source>
        <strain evidence="2">MM415A00125</strain>
        <strain evidence="1">MM415B00372</strain>
    </source>
</reference>
<sequence>MCKEIVKAIKAIFSDNPATNDLPGIERFAVDWATIIQELAYLGLECQLKDSYCYPDMKVHTTNEEGWEKIVPYLTYSGDLYVAEDADCEDYARWASSDASKIFQLGSCLQCWGNVSNSQANGSHAWNLVRVGVGDWRLFDANAGFDCSGSLFKIGEKGYTPRSWKM</sequence>
<evidence type="ECO:0000313" key="1">
    <source>
        <dbReference type="EMBL" id="QJA65847.1"/>
    </source>
</evidence>
<dbReference type="EMBL" id="MT145192">
    <property type="protein sequence ID" value="QJI04930.1"/>
    <property type="molecule type" value="Genomic_DNA"/>
</dbReference>
<organism evidence="1">
    <name type="scientific">viral metagenome</name>
    <dbReference type="NCBI Taxonomy" id="1070528"/>
    <lineage>
        <taxon>unclassified sequences</taxon>
        <taxon>metagenomes</taxon>
        <taxon>organismal metagenomes</taxon>
    </lineage>
</organism>